<feature type="transmembrane region" description="Helical" evidence="6">
    <location>
        <begin position="748"/>
        <end position="774"/>
    </location>
</feature>
<dbReference type="Pfam" id="PF02687">
    <property type="entry name" value="FtsX"/>
    <property type="match status" value="1"/>
</dbReference>
<name>A0A413VLE6_9BACE</name>
<feature type="transmembrane region" description="Helical" evidence="6">
    <location>
        <begin position="410"/>
        <end position="431"/>
    </location>
</feature>
<dbReference type="GeneID" id="69502169"/>
<dbReference type="EMBL" id="QSGO01000009">
    <property type="protein sequence ID" value="RHB34448.1"/>
    <property type="molecule type" value="Genomic_DNA"/>
</dbReference>
<organism evidence="8 9">
    <name type="scientific">Bacteroides nordii</name>
    <dbReference type="NCBI Taxonomy" id="291645"/>
    <lineage>
        <taxon>Bacteria</taxon>
        <taxon>Pseudomonadati</taxon>
        <taxon>Bacteroidota</taxon>
        <taxon>Bacteroidia</taxon>
        <taxon>Bacteroidales</taxon>
        <taxon>Bacteroidaceae</taxon>
        <taxon>Bacteroides</taxon>
    </lineage>
</organism>
<dbReference type="InterPro" id="IPR050250">
    <property type="entry name" value="Macrolide_Exporter_MacB"/>
</dbReference>
<feature type="transmembrane region" description="Helical" evidence="6">
    <location>
        <begin position="707"/>
        <end position="733"/>
    </location>
</feature>
<dbReference type="InterPro" id="IPR003838">
    <property type="entry name" value="ABC3_permease_C"/>
</dbReference>
<dbReference type="AlphaFoldDB" id="A0A413VLE6"/>
<evidence type="ECO:0000256" key="5">
    <source>
        <dbReference type="ARBA" id="ARBA00023136"/>
    </source>
</evidence>
<evidence type="ECO:0000256" key="6">
    <source>
        <dbReference type="SAM" id="Phobius"/>
    </source>
</evidence>
<dbReference type="PANTHER" id="PTHR30572:SF18">
    <property type="entry name" value="ABC-TYPE MACROLIDE FAMILY EXPORT SYSTEM PERMEASE COMPONENT 2"/>
    <property type="match status" value="1"/>
</dbReference>
<evidence type="ECO:0000313" key="8">
    <source>
        <dbReference type="EMBL" id="RHB34448.1"/>
    </source>
</evidence>
<feature type="transmembrane region" description="Helical" evidence="6">
    <location>
        <begin position="20"/>
        <end position="43"/>
    </location>
</feature>
<dbReference type="PROSITE" id="PS51257">
    <property type="entry name" value="PROKAR_LIPOPROTEIN"/>
    <property type="match status" value="1"/>
</dbReference>
<comment type="caution">
    <text evidence="8">The sequence shown here is derived from an EMBL/GenBank/DDBJ whole genome shotgun (WGS) entry which is preliminary data.</text>
</comment>
<evidence type="ECO:0000259" key="7">
    <source>
        <dbReference type="Pfam" id="PF02687"/>
    </source>
</evidence>
<protein>
    <submittedName>
        <fullName evidence="8">ABC transporter permease</fullName>
    </submittedName>
</protein>
<comment type="subcellular location">
    <subcellularLocation>
        <location evidence="1">Cell membrane</location>
        <topology evidence="1">Multi-pass membrane protein</topology>
    </subcellularLocation>
</comment>
<accession>A0A413VLE6</accession>
<evidence type="ECO:0000313" key="9">
    <source>
        <dbReference type="Proteomes" id="UP000284379"/>
    </source>
</evidence>
<feature type="transmembrane region" description="Helical" evidence="6">
    <location>
        <begin position="370"/>
        <end position="389"/>
    </location>
</feature>
<feature type="domain" description="ABC3 transporter permease C-terminal" evidence="7">
    <location>
        <begin position="667"/>
        <end position="767"/>
    </location>
</feature>
<keyword evidence="3 6" id="KW-0812">Transmembrane</keyword>
<evidence type="ECO:0000256" key="2">
    <source>
        <dbReference type="ARBA" id="ARBA00022475"/>
    </source>
</evidence>
<dbReference type="RefSeq" id="WP_007485650.1">
    <property type="nucleotide sequence ID" value="NZ_CABJFV010000009.1"/>
</dbReference>
<keyword evidence="5 6" id="KW-0472">Membrane</keyword>
<dbReference type="Proteomes" id="UP000284379">
    <property type="component" value="Unassembled WGS sequence"/>
</dbReference>
<dbReference type="GO" id="GO:0005886">
    <property type="term" value="C:plasma membrane"/>
    <property type="evidence" value="ECO:0007669"/>
    <property type="project" value="UniProtKB-SubCell"/>
</dbReference>
<reference evidence="8 9" key="1">
    <citation type="submission" date="2018-08" db="EMBL/GenBank/DDBJ databases">
        <title>A genome reference for cultivated species of the human gut microbiota.</title>
        <authorList>
            <person name="Zou Y."/>
            <person name="Xue W."/>
            <person name="Luo G."/>
        </authorList>
    </citation>
    <scope>NUCLEOTIDE SEQUENCE [LARGE SCALE GENOMIC DNA]</scope>
    <source>
        <strain evidence="8 9">AM40-30BH</strain>
    </source>
</reference>
<gene>
    <name evidence="8" type="ORF">DW888_12995</name>
</gene>
<feature type="transmembrane region" description="Helical" evidence="6">
    <location>
        <begin position="273"/>
        <end position="293"/>
    </location>
</feature>
<dbReference type="GO" id="GO:0022857">
    <property type="term" value="F:transmembrane transporter activity"/>
    <property type="evidence" value="ECO:0007669"/>
    <property type="project" value="TreeGrafter"/>
</dbReference>
<feature type="transmembrane region" description="Helical" evidence="6">
    <location>
        <begin position="663"/>
        <end position="686"/>
    </location>
</feature>
<keyword evidence="4 6" id="KW-1133">Transmembrane helix</keyword>
<feature type="transmembrane region" description="Helical" evidence="6">
    <location>
        <begin position="328"/>
        <end position="350"/>
    </location>
</feature>
<evidence type="ECO:0000256" key="3">
    <source>
        <dbReference type="ARBA" id="ARBA00022692"/>
    </source>
</evidence>
<proteinExistence type="predicted"/>
<dbReference type="PANTHER" id="PTHR30572">
    <property type="entry name" value="MEMBRANE COMPONENT OF TRANSPORTER-RELATED"/>
    <property type="match status" value="1"/>
</dbReference>
<keyword evidence="2" id="KW-1003">Cell membrane</keyword>
<evidence type="ECO:0000256" key="4">
    <source>
        <dbReference type="ARBA" id="ARBA00022989"/>
    </source>
</evidence>
<evidence type="ECO:0000256" key="1">
    <source>
        <dbReference type="ARBA" id="ARBA00004651"/>
    </source>
</evidence>
<sequence length="785" mass="89809">MELFTLKLITRSWWRNKIFFFISLLSLSIGLACTNLLLTFFIYEYNIESNLPDKEQIVCLQQDAPMQEGAKVSYAVGTIPALLKDKFAEIEEYVRINTMSAQYCKYNTEVFHDVTFICADASLLCFFDYQTRTGNLKEVLIHPDQVAVSEEFAQKMFGDTDPIDKHIDVSMSDNGNKTYVVKAVIKARPQSLLRFDLITGTESTFWGGFTLLKLTEGSSPQSLADKINNESIPTLLPGEGRYYLKPFSEIYFSTSGKTSQESLSYIRQSNVQLLYICLLSAFLIFAMACFNYTNMNLSRTLQQLKMIHIEKLMGNTLTGIRKQLFGDIFLTVFFAFILSLLFISDILPYFNGLLDAHLHIGFFFSTQVLPWLLLFILITAIAPGAYISHKLSRISLNEYKSRYMGKSKSILIAWLMCLQLVISIGLLFATLTANAQINILKNQAYCYENKIEIKMPHKHPAKPLQQELQRSIKGIESMTLSEGSVLNSWIRQLPIKQDDGSEMKSYLLALYTDTDFIETMDIEQLAGIPPENSKKQYTYSAVVNESYVKHMIPPGVSPIGHALTEFDSYADSLYIIGGIVKDFPTNSLKDKIVPAIIYFVPDKQLARASYLQLKIKPENRKETLSAIRQGWEKINGGEVFDYQDMHQVFMERNKEVLTLSQILMNYSLIGLLLVSFGLFGIFWYTVRQRIREISIRKIHGATFRQVIWLFSKPFFLQIGISYILAIPVAYWLMKTWKEQFAYSTGWSLWIFLLPLFIVVGISIIVISLHCYLAVKLNPTVTMKQE</sequence>